<dbReference type="AlphaFoldDB" id="A0AAV2E710"/>
<organism evidence="1 2">
    <name type="scientific">Linum trigynum</name>
    <dbReference type="NCBI Taxonomy" id="586398"/>
    <lineage>
        <taxon>Eukaryota</taxon>
        <taxon>Viridiplantae</taxon>
        <taxon>Streptophyta</taxon>
        <taxon>Embryophyta</taxon>
        <taxon>Tracheophyta</taxon>
        <taxon>Spermatophyta</taxon>
        <taxon>Magnoliopsida</taxon>
        <taxon>eudicotyledons</taxon>
        <taxon>Gunneridae</taxon>
        <taxon>Pentapetalae</taxon>
        <taxon>rosids</taxon>
        <taxon>fabids</taxon>
        <taxon>Malpighiales</taxon>
        <taxon>Linaceae</taxon>
        <taxon>Linum</taxon>
    </lineage>
</organism>
<keyword evidence="2" id="KW-1185">Reference proteome</keyword>
<dbReference type="Proteomes" id="UP001497516">
    <property type="component" value="Chromosome 4"/>
</dbReference>
<gene>
    <name evidence="1" type="ORF">LTRI10_LOCUS22970</name>
</gene>
<protein>
    <submittedName>
        <fullName evidence="1">Uncharacterized protein</fullName>
    </submittedName>
</protein>
<name>A0AAV2E710_9ROSI</name>
<evidence type="ECO:0000313" key="1">
    <source>
        <dbReference type="EMBL" id="CAL1381599.1"/>
    </source>
</evidence>
<reference evidence="1 2" key="1">
    <citation type="submission" date="2024-04" db="EMBL/GenBank/DDBJ databases">
        <authorList>
            <person name="Fracassetti M."/>
        </authorList>
    </citation>
    <scope>NUCLEOTIDE SEQUENCE [LARGE SCALE GENOMIC DNA]</scope>
</reference>
<proteinExistence type="predicted"/>
<sequence length="85" mass="9163">MWRPNGLQLPVLPLDKDGDDIPCASVVAFASSLGELGAIFLSTADPFAQSKLSHRAFSRWADEGLPIGCRTPPDRPARPPQTFST</sequence>
<accession>A0AAV2E710</accession>
<evidence type="ECO:0000313" key="2">
    <source>
        <dbReference type="Proteomes" id="UP001497516"/>
    </source>
</evidence>
<dbReference type="EMBL" id="OZ034817">
    <property type="protein sequence ID" value="CAL1381599.1"/>
    <property type="molecule type" value="Genomic_DNA"/>
</dbReference>